<dbReference type="AlphaFoldDB" id="H1XRW2"/>
<feature type="domain" description="Histidine kinase" evidence="11">
    <location>
        <begin position="372"/>
        <end position="584"/>
    </location>
</feature>
<evidence type="ECO:0000256" key="3">
    <source>
        <dbReference type="ARBA" id="ARBA00012438"/>
    </source>
</evidence>
<keyword evidence="7 14" id="KW-0418">Kinase</keyword>
<keyword evidence="9" id="KW-0902">Two-component regulatory system</keyword>
<evidence type="ECO:0000256" key="8">
    <source>
        <dbReference type="ARBA" id="ARBA00022840"/>
    </source>
</evidence>
<feature type="domain" description="HAMP" evidence="12">
    <location>
        <begin position="183"/>
        <end position="235"/>
    </location>
</feature>
<dbReference type="PRINTS" id="PR00344">
    <property type="entry name" value="BCTRLSENSOR"/>
</dbReference>
<dbReference type="InterPro" id="IPR036097">
    <property type="entry name" value="HisK_dim/P_sf"/>
</dbReference>
<evidence type="ECO:0000313" key="15">
    <source>
        <dbReference type="Proteomes" id="UP000004671"/>
    </source>
</evidence>
<dbReference type="PROSITE" id="PS50109">
    <property type="entry name" value="HIS_KIN"/>
    <property type="match status" value="1"/>
</dbReference>
<dbReference type="InterPro" id="IPR004358">
    <property type="entry name" value="Sig_transdc_His_kin-like_C"/>
</dbReference>
<evidence type="ECO:0000313" key="16">
    <source>
        <dbReference type="Proteomes" id="UP000183868"/>
    </source>
</evidence>
<protein>
    <recommendedName>
        <fullName evidence="3">histidine kinase</fullName>
        <ecNumber evidence="3">2.7.13.3</ecNumber>
    </recommendedName>
</protein>
<keyword evidence="4" id="KW-0597">Phosphoprotein</keyword>
<dbReference type="EC" id="2.7.13.3" evidence="3"/>
<dbReference type="PANTHER" id="PTHR43065">
    <property type="entry name" value="SENSOR HISTIDINE KINASE"/>
    <property type="match status" value="1"/>
</dbReference>
<dbReference type="EMBL" id="CP018099">
    <property type="protein sequence ID" value="APF17186.1"/>
    <property type="molecule type" value="Genomic_DNA"/>
</dbReference>
<dbReference type="FunCoup" id="H1XRW2">
    <property type="interactions" value="265"/>
</dbReference>
<dbReference type="Gene3D" id="3.30.450.20">
    <property type="entry name" value="PAS domain"/>
    <property type="match status" value="1"/>
</dbReference>
<dbReference type="SMART" id="SM00387">
    <property type="entry name" value="HATPase_c"/>
    <property type="match status" value="1"/>
</dbReference>
<dbReference type="SUPFAM" id="SSF47384">
    <property type="entry name" value="Homodimeric domain of signal transducing histidine kinase"/>
    <property type="match status" value="1"/>
</dbReference>
<dbReference type="SMART" id="SM00388">
    <property type="entry name" value="HisKA"/>
    <property type="match status" value="1"/>
</dbReference>
<dbReference type="Gene3D" id="3.30.565.10">
    <property type="entry name" value="Histidine kinase-like ATPase, C-terminal domain"/>
    <property type="match status" value="1"/>
</dbReference>
<keyword evidence="10" id="KW-0472">Membrane</keyword>
<dbReference type="CDD" id="cd00082">
    <property type="entry name" value="HisKA"/>
    <property type="match status" value="1"/>
</dbReference>
<comment type="subcellular location">
    <subcellularLocation>
        <location evidence="2">Membrane</location>
    </subcellularLocation>
</comment>
<evidence type="ECO:0000256" key="9">
    <source>
        <dbReference type="ARBA" id="ARBA00023012"/>
    </source>
</evidence>
<accession>H1XRW2</accession>
<evidence type="ECO:0000259" key="11">
    <source>
        <dbReference type="PROSITE" id="PS50109"/>
    </source>
</evidence>
<dbReference type="InterPro" id="IPR036890">
    <property type="entry name" value="HATPase_C_sf"/>
</dbReference>
<evidence type="ECO:0000313" key="14">
    <source>
        <dbReference type="EMBL" id="EHO41322.1"/>
    </source>
</evidence>
<dbReference type="Gene3D" id="1.10.287.130">
    <property type="match status" value="1"/>
</dbReference>
<sequence>MAYFIKRFWVLVLLTVLLLVISAIFFNLTYRNMQKEMRLAQFNSQIILLKNSLQYVADSSTDRQTLKSRFAQILNDLHLTSGIVILKVQDQIIFKRVQNLPESILYRLKTDSIHASSTGKLDEKSDILWAAFELPISRQTLRVVIIQPARLPGLFSTQALKLFAPILINLTVLLGLMLFIVYYSFKKPIASVRNLAERLNAGDFKYRIDYDRKDEFTDTFMRLNQSLERMGMISESYQKSVKNIEDMLEALEESLVILDPDFKVATFNPAAVRLLHCPSPHIFKEFFENILAENMEFRQLLLRCKALPEKSLSKQLLIWLPGNIEANVDITIQKLPEGGYLLLFKDLTRLRELESNLLRSMKYGLIANLVSSVSHEIRNPLSAVGIHAEILSNRLQKEYPDLDPKLKKSLNLIQNEIKRIHRIHTQFFNLARKREIKLTTLKPNALVEDVMRLVQHLALEQQIKLNLDLDDSLDFIYGDADQVQQVLLNIVLNAFQAVEKGGEVSIKTAQDRQNIYIHVKDNGRGIAPEIGERIFDLYFTTKEDGGGIGLALCKKIMKAHEGDITYRSKVGMGSIFTIIFPRGYRERQEQIKTRLQQLHG</sequence>
<keyword evidence="8" id="KW-0067">ATP-binding</keyword>
<dbReference type="Proteomes" id="UP000183868">
    <property type="component" value="Chromosome"/>
</dbReference>
<feature type="transmembrane region" description="Helical" evidence="10">
    <location>
        <begin position="6"/>
        <end position="28"/>
    </location>
</feature>
<dbReference type="RefSeq" id="WP_006928420.1">
    <property type="nucleotide sequence ID" value="NZ_CM001402.1"/>
</dbReference>
<dbReference type="PANTHER" id="PTHR43065:SF10">
    <property type="entry name" value="PEROXIDE STRESS-ACTIVATED HISTIDINE KINASE MAK3"/>
    <property type="match status" value="1"/>
</dbReference>
<keyword evidence="15" id="KW-1185">Reference proteome</keyword>
<dbReference type="SUPFAM" id="SSF55874">
    <property type="entry name" value="ATPase domain of HSP90 chaperone/DNA topoisomerase II/histidine kinase"/>
    <property type="match status" value="1"/>
</dbReference>
<proteinExistence type="predicted"/>
<dbReference type="KEGG" id="caby:Cabys_435"/>
<evidence type="ECO:0000256" key="2">
    <source>
        <dbReference type="ARBA" id="ARBA00004370"/>
    </source>
</evidence>
<dbReference type="EMBL" id="CM001402">
    <property type="protein sequence ID" value="EHO41322.1"/>
    <property type="molecule type" value="Genomic_DNA"/>
</dbReference>
<keyword evidence="10" id="KW-1133">Transmembrane helix</keyword>
<feature type="transmembrane region" description="Helical" evidence="10">
    <location>
        <begin position="162"/>
        <end position="185"/>
    </location>
</feature>
<evidence type="ECO:0000256" key="1">
    <source>
        <dbReference type="ARBA" id="ARBA00000085"/>
    </source>
</evidence>
<dbReference type="Pfam" id="PF00672">
    <property type="entry name" value="HAMP"/>
    <property type="match status" value="1"/>
</dbReference>
<evidence type="ECO:0000256" key="7">
    <source>
        <dbReference type="ARBA" id="ARBA00022777"/>
    </source>
</evidence>
<keyword evidence="5" id="KW-0808">Transferase</keyword>
<dbReference type="PaxDb" id="880073-Calab_1705"/>
<evidence type="ECO:0000256" key="4">
    <source>
        <dbReference type="ARBA" id="ARBA00022553"/>
    </source>
</evidence>
<reference evidence="13 16" key="2">
    <citation type="submission" date="2016-11" db="EMBL/GenBank/DDBJ databases">
        <title>Genomic analysis of Caldithrix abyssi and proposal of a novel bacterial phylum Caldithrichaeota.</title>
        <authorList>
            <person name="Kublanov I."/>
            <person name="Sigalova O."/>
            <person name="Gavrilov S."/>
            <person name="Lebedinsky A."/>
            <person name="Ivanova N."/>
            <person name="Daum C."/>
            <person name="Reddy T."/>
            <person name="Klenk H.P."/>
            <person name="Goker M."/>
            <person name="Reva O."/>
            <person name="Miroshnichenko M."/>
            <person name="Kyprides N."/>
            <person name="Woyke T."/>
            <person name="Gelfand M."/>
        </authorList>
    </citation>
    <scope>NUCLEOTIDE SEQUENCE [LARGE SCALE GENOMIC DNA]</scope>
    <source>
        <strain evidence="13 16">LF13</strain>
    </source>
</reference>
<dbReference type="Pfam" id="PF02518">
    <property type="entry name" value="HATPase_c"/>
    <property type="match status" value="1"/>
</dbReference>
<dbReference type="InParanoid" id="H1XRW2"/>
<dbReference type="Gene3D" id="6.10.340.10">
    <property type="match status" value="1"/>
</dbReference>
<dbReference type="Proteomes" id="UP000004671">
    <property type="component" value="Chromosome"/>
</dbReference>
<keyword evidence="6" id="KW-0547">Nucleotide-binding</keyword>
<dbReference type="HOGENOM" id="CLU_454693_0_0_0"/>
<comment type="catalytic activity">
    <reaction evidence="1">
        <text>ATP + protein L-histidine = ADP + protein N-phospho-L-histidine.</text>
        <dbReference type="EC" id="2.7.13.3"/>
    </reaction>
</comment>
<organism evidence="14 15">
    <name type="scientific">Caldithrix abyssi DSM 13497</name>
    <dbReference type="NCBI Taxonomy" id="880073"/>
    <lineage>
        <taxon>Bacteria</taxon>
        <taxon>Pseudomonadati</taxon>
        <taxon>Calditrichota</taxon>
        <taxon>Calditrichia</taxon>
        <taxon>Calditrichales</taxon>
        <taxon>Calditrichaceae</taxon>
        <taxon>Caldithrix</taxon>
    </lineage>
</organism>
<evidence type="ECO:0000256" key="10">
    <source>
        <dbReference type="SAM" id="Phobius"/>
    </source>
</evidence>
<evidence type="ECO:0000259" key="12">
    <source>
        <dbReference type="PROSITE" id="PS50885"/>
    </source>
</evidence>
<dbReference type="OrthoDB" id="9815750at2"/>
<dbReference type="Pfam" id="PF00512">
    <property type="entry name" value="HisKA"/>
    <property type="match status" value="1"/>
</dbReference>
<dbReference type="InterPro" id="IPR003594">
    <property type="entry name" value="HATPase_dom"/>
</dbReference>
<evidence type="ECO:0000256" key="5">
    <source>
        <dbReference type="ARBA" id="ARBA00022679"/>
    </source>
</evidence>
<reference evidence="14 15" key="1">
    <citation type="submission" date="2011-09" db="EMBL/GenBank/DDBJ databases">
        <title>The permanent draft genome of Caldithrix abyssi DSM 13497.</title>
        <authorList>
            <consortium name="US DOE Joint Genome Institute (JGI-PGF)"/>
            <person name="Lucas S."/>
            <person name="Han J."/>
            <person name="Lapidus A."/>
            <person name="Bruce D."/>
            <person name="Goodwin L."/>
            <person name="Pitluck S."/>
            <person name="Peters L."/>
            <person name="Kyrpides N."/>
            <person name="Mavromatis K."/>
            <person name="Ivanova N."/>
            <person name="Mikhailova N."/>
            <person name="Chertkov O."/>
            <person name="Detter J.C."/>
            <person name="Tapia R."/>
            <person name="Han C."/>
            <person name="Land M."/>
            <person name="Hauser L."/>
            <person name="Markowitz V."/>
            <person name="Cheng J.-F."/>
            <person name="Hugenholtz P."/>
            <person name="Woyke T."/>
            <person name="Wu D."/>
            <person name="Spring S."/>
            <person name="Brambilla E."/>
            <person name="Klenk H.-P."/>
            <person name="Eisen J.A."/>
        </authorList>
    </citation>
    <scope>NUCLEOTIDE SEQUENCE [LARGE SCALE GENOMIC DNA]</scope>
    <source>
        <strain evidence="14 15">DSM 13497</strain>
    </source>
</reference>
<dbReference type="InterPro" id="IPR003661">
    <property type="entry name" value="HisK_dim/P_dom"/>
</dbReference>
<keyword evidence="10" id="KW-0812">Transmembrane</keyword>
<dbReference type="GO" id="GO:0005524">
    <property type="term" value="F:ATP binding"/>
    <property type="evidence" value="ECO:0007669"/>
    <property type="project" value="UniProtKB-KW"/>
</dbReference>
<dbReference type="GO" id="GO:0016020">
    <property type="term" value="C:membrane"/>
    <property type="evidence" value="ECO:0007669"/>
    <property type="project" value="UniProtKB-SubCell"/>
</dbReference>
<name>H1XRW2_CALAY</name>
<dbReference type="CDD" id="cd06225">
    <property type="entry name" value="HAMP"/>
    <property type="match status" value="1"/>
</dbReference>
<dbReference type="InterPro" id="IPR005467">
    <property type="entry name" value="His_kinase_dom"/>
</dbReference>
<dbReference type="eggNOG" id="COG5000">
    <property type="taxonomic scope" value="Bacteria"/>
</dbReference>
<evidence type="ECO:0000256" key="6">
    <source>
        <dbReference type="ARBA" id="ARBA00022741"/>
    </source>
</evidence>
<dbReference type="STRING" id="880073.Cabys_435"/>
<gene>
    <name evidence="13" type="ORF">Cabys_435</name>
    <name evidence="14" type="ORF">Calab_1705</name>
</gene>
<dbReference type="PROSITE" id="PS50885">
    <property type="entry name" value="HAMP"/>
    <property type="match status" value="1"/>
</dbReference>
<evidence type="ECO:0000313" key="13">
    <source>
        <dbReference type="EMBL" id="APF17186.1"/>
    </source>
</evidence>
<dbReference type="GO" id="GO:0000155">
    <property type="term" value="F:phosphorelay sensor kinase activity"/>
    <property type="evidence" value="ECO:0007669"/>
    <property type="project" value="InterPro"/>
</dbReference>
<dbReference type="InterPro" id="IPR003660">
    <property type="entry name" value="HAMP_dom"/>
</dbReference>